<organism evidence="7 8">
    <name type="scientific">Clostridium ganghwense</name>
    <dbReference type="NCBI Taxonomy" id="312089"/>
    <lineage>
        <taxon>Bacteria</taxon>
        <taxon>Bacillati</taxon>
        <taxon>Bacillota</taxon>
        <taxon>Clostridia</taxon>
        <taxon>Eubacteriales</taxon>
        <taxon>Clostridiaceae</taxon>
        <taxon>Clostridium</taxon>
    </lineage>
</organism>
<evidence type="ECO:0000256" key="6">
    <source>
        <dbReference type="SAM" id="Phobius"/>
    </source>
</evidence>
<reference evidence="7" key="1">
    <citation type="submission" date="2022-12" db="EMBL/GenBank/DDBJ databases">
        <authorList>
            <person name="Wang J."/>
        </authorList>
    </citation>
    <scope>NUCLEOTIDE SEQUENCE</scope>
    <source>
        <strain evidence="7">HY-42-06</strain>
    </source>
</reference>
<proteinExistence type="inferred from homology"/>
<evidence type="ECO:0000256" key="3">
    <source>
        <dbReference type="ARBA" id="ARBA00022692"/>
    </source>
</evidence>
<comment type="caution">
    <text evidence="7">The sequence shown here is derived from an EMBL/GenBank/DDBJ whole genome shotgun (WGS) entry which is preliminary data.</text>
</comment>
<dbReference type="Proteomes" id="UP001079657">
    <property type="component" value="Unassembled WGS sequence"/>
</dbReference>
<dbReference type="RefSeq" id="WP_268048697.1">
    <property type="nucleotide sequence ID" value="NZ_JAPQES010000001.1"/>
</dbReference>
<evidence type="ECO:0000256" key="5">
    <source>
        <dbReference type="ARBA" id="ARBA00023136"/>
    </source>
</evidence>
<dbReference type="InterPro" id="IPR007383">
    <property type="entry name" value="DUF445"/>
</dbReference>
<dbReference type="EMBL" id="JAPQES010000001">
    <property type="protein sequence ID" value="MCY6370116.1"/>
    <property type="molecule type" value="Genomic_DNA"/>
</dbReference>
<keyword evidence="4 6" id="KW-1133">Transmembrane helix</keyword>
<evidence type="ECO:0000256" key="2">
    <source>
        <dbReference type="ARBA" id="ARBA00008053"/>
    </source>
</evidence>
<sequence>MISKLLFAAAIGAVIGYITNWLAIKMLFRPHTEKRILGMKIPFTPGLIPKEKDRIAKSVGEAIGTHLLTSETMVKALKTNGIDEKFKKWVERKIIEIEKSRVSIGEQIKNIVGDKYKSFIAFIKRKVTEIVLFSIRKEEFKKEAENVILDSMKKEFLKNPSSILESELYRKIREDLINKAKTYKESTEFNTKMQKIIEGKLKELENLDKTLEEVLPASFVSTIKVYVYSKNYDISMSIKDMLKEDHIKQKIKDAITGMVSSNLNPMVAMFLNPDMIYDKLSSIVEENLDKEDIQKEVALFINELIDKILKNKVSDILSNVSEEGKDRNVRLLSDIVINKVIENNFIDEIIDSLENKIRNRESIQDVLLEVNINSEKLIRNFVRDKLDYLVENKEVEEKISLYVNSSIDKVLGITLEEISKGNEKKVSKVASNIAGIIFERFITKKAGDLIEAFDIKKIVEDRINSFDVAFAEEIILEIASKELSAITWLGALLGCIMGFVSTLIAAV</sequence>
<evidence type="ECO:0000313" key="8">
    <source>
        <dbReference type="Proteomes" id="UP001079657"/>
    </source>
</evidence>
<gene>
    <name evidence="7" type="ORF">OXH55_05675</name>
</gene>
<feature type="transmembrane region" description="Helical" evidence="6">
    <location>
        <begin position="6"/>
        <end position="28"/>
    </location>
</feature>
<name>A0ABT4CM48_9CLOT</name>
<keyword evidence="3 6" id="KW-0812">Transmembrane</keyword>
<dbReference type="Pfam" id="PF04286">
    <property type="entry name" value="DUF445"/>
    <property type="match status" value="2"/>
</dbReference>
<protein>
    <submittedName>
        <fullName evidence="7">DUF445 family protein</fullName>
    </submittedName>
</protein>
<accession>A0ABT4CM48</accession>
<feature type="transmembrane region" description="Helical" evidence="6">
    <location>
        <begin position="485"/>
        <end position="506"/>
    </location>
</feature>
<dbReference type="PANTHER" id="PTHR35791:SF1">
    <property type="entry name" value="UPF0754 MEMBRANE PROTEIN YHEB"/>
    <property type="match status" value="1"/>
</dbReference>
<keyword evidence="8" id="KW-1185">Reference proteome</keyword>
<evidence type="ECO:0000256" key="1">
    <source>
        <dbReference type="ARBA" id="ARBA00004308"/>
    </source>
</evidence>
<dbReference type="PANTHER" id="PTHR35791">
    <property type="entry name" value="UPF0754 MEMBRANE PROTEIN YHEB"/>
    <property type="match status" value="1"/>
</dbReference>
<comment type="subcellular location">
    <subcellularLocation>
        <location evidence="1">Endomembrane system</location>
    </subcellularLocation>
</comment>
<keyword evidence="5 6" id="KW-0472">Membrane</keyword>
<evidence type="ECO:0000313" key="7">
    <source>
        <dbReference type="EMBL" id="MCY6370116.1"/>
    </source>
</evidence>
<comment type="similarity">
    <text evidence="2">Belongs to the UPF0754 family.</text>
</comment>
<evidence type="ECO:0000256" key="4">
    <source>
        <dbReference type="ARBA" id="ARBA00022989"/>
    </source>
</evidence>